<evidence type="ECO:0000256" key="8">
    <source>
        <dbReference type="PIRSR" id="PIRSR000193-1"/>
    </source>
</evidence>
<keyword evidence="6 9" id="KW-0028">Amino-acid biosynthesis</keyword>
<dbReference type="PANTHER" id="PTHR11645">
    <property type="entry name" value="PYRROLINE-5-CARBOXYLATE REDUCTASE"/>
    <property type="match status" value="1"/>
</dbReference>
<dbReference type="HAMAP" id="MF_01925">
    <property type="entry name" value="P5C_reductase"/>
    <property type="match status" value="1"/>
</dbReference>
<feature type="domain" description="Pyrroline-5-carboxylate reductase dimerisation" evidence="11">
    <location>
        <begin position="152"/>
        <end position="256"/>
    </location>
</feature>
<keyword evidence="2 6" id="KW-0641">Proline biosynthesis</keyword>
<comment type="catalytic activity">
    <reaction evidence="6 9">
        <text>L-proline + NADP(+) = (S)-1-pyrroline-5-carboxylate + NADPH + 2 H(+)</text>
        <dbReference type="Rhea" id="RHEA:14109"/>
        <dbReference type="ChEBI" id="CHEBI:15378"/>
        <dbReference type="ChEBI" id="CHEBI:17388"/>
        <dbReference type="ChEBI" id="CHEBI:57783"/>
        <dbReference type="ChEBI" id="CHEBI:58349"/>
        <dbReference type="ChEBI" id="CHEBI:60039"/>
        <dbReference type="EC" id="1.5.1.2"/>
    </reaction>
</comment>
<evidence type="ECO:0000313" key="13">
    <source>
        <dbReference type="Proteomes" id="UP000644756"/>
    </source>
</evidence>
<dbReference type="NCBIfam" id="TIGR00112">
    <property type="entry name" value="proC"/>
    <property type="match status" value="1"/>
</dbReference>
<dbReference type="Proteomes" id="UP000644756">
    <property type="component" value="Unassembled WGS sequence"/>
</dbReference>
<evidence type="ECO:0000259" key="11">
    <source>
        <dbReference type="Pfam" id="PF14748"/>
    </source>
</evidence>
<dbReference type="InterPro" id="IPR053790">
    <property type="entry name" value="P5CR-like_CS"/>
</dbReference>
<dbReference type="PROSITE" id="PS00521">
    <property type="entry name" value="P5CR"/>
    <property type="match status" value="1"/>
</dbReference>
<evidence type="ECO:0000256" key="2">
    <source>
        <dbReference type="ARBA" id="ARBA00022650"/>
    </source>
</evidence>
<comment type="catalytic activity">
    <reaction evidence="6">
        <text>L-proline + NAD(+) = (S)-1-pyrroline-5-carboxylate + NADH + 2 H(+)</text>
        <dbReference type="Rhea" id="RHEA:14105"/>
        <dbReference type="ChEBI" id="CHEBI:15378"/>
        <dbReference type="ChEBI" id="CHEBI:17388"/>
        <dbReference type="ChEBI" id="CHEBI:57540"/>
        <dbReference type="ChEBI" id="CHEBI:57945"/>
        <dbReference type="ChEBI" id="CHEBI:60039"/>
        <dbReference type="EC" id="1.5.1.2"/>
    </reaction>
</comment>
<evidence type="ECO:0000256" key="1">
    <source>
        <dbReference type="ARBA" id="ARBA00005525"/>
    </source>
</evidence>
<dbReference type="EMBL" id="BMGR01000003">
    <property type="protein sequence ID" value="GGF97490.1"/>
    <property type="molecule type" value="Genomic_DNA"/>
</dbReference>
<evidence type="ECO:0000256" key="5">
    <source>
        <dbReference type="ARBA" id="ARBA00058118"/>
    </source>
</evidence>
<dbReference type="FunFam" id="1.10.3730.10:FF:000001">
    <property type="entry name" value="Pyrroline-5-carboxylate reductase"/>
    <property type="match status" value="1"/>
</dbReference>
<dbReference type="PIRSF" id="PIRSF000193">
    <property type="entry name" value="Pyrrol-5-carb_rd"/>
    <property type="match status" value="1"/>
</dbReference>
<evidence type="ECO:0000313" key="12">
    <source>
        <dbReference type="EMBL" id="GGF97490.1"/>
    </source>
</evidence>
<comment type="subcellular location">
    <subcellularLocation>
        <location evidence="6">Cytoplasm</location>
    </subcellularLocation>
</comment>
<dbReference type="PANTHER" id="PTHR11645:SF49">
    <property type="entry name" value="PYRROLINE-5-CARBOXYLATE REDUCTASE 1"/>
    <property type="match status" value="1"/>
</dbReference>
<proteinExistence type="inferred from homology"/>
<comment type="caution">
    <text evidence="12">The sequence shown here is derived from an EMBL/GenBank/DDBJ whole genome shotgun (WGS) entry which is preliminary data.</text>
</comment>
<dbReference type="GO" id="GO:0005737">
    <property type="term" value="C:cytoplasm"/>
    <property type="evidence" value="ECO:0007669"/>
    <property type="project" value="UniProtKB-SubCell"/>
</dbReference>
<dbReference type="SUPFAM" id="SSF51735">
    <property type="entry name" value="NAD(P)-binding Rossmann-fold domains"/>
    <property type="match status" value="1"/>
</dbReference>
<gene>
    <name evidence="6 12" type="primary">proC</name>
    <name evidence="12" type="ORF">GCM10010916_13430</name>
</gene>
<sequence>MAEAIIAGMVKMQIVKPDSISATNRSNPVRLNQLADAHGIQADPALKYRYIQEADILILAMKPKDIKNTVEEIGEYTTKDHVVVSVAAGIKTETISGLLGHEAPIVRTMPNTSALVGQSATGLCGGKTAQEEHIEVTSKIFESIGSVFRIPEENMDALTAVSGSGPAFFYYFVEAMLDGAKSVGLEEGLAKELVLQTMLGATSMLMQSGKEPSELREAICSPGGTTLAGLDVLQSHSLNDTVKACVEAATKRAVELGKMNA</sequence>
<protein>
    <recommendedName>
        <fullName evidence="6 7">Pyrroline-5-carboxylate reductase</fullName>
        <shortName evidence="6">P5C reductase</shortName>
        <shortName evidence="6">P5CR</shortName>
        <ecNumber evidence="6 7">1.5.1.2</ecNumber>
    </recommendedName>
    <alternativeName>
        <fullName evidence="6">PCA reductase</fullName>
    </alternativeName>
</protein>
<dbReference type="GO" id="GO:0055129">
    <property type="term" value="P:L-proline biosynthetic process"/>
    <property type="evidence" value="ECO:0007669"/>
    <property type="project" value="UniProtKB-UniRule"/>
</dbReference>
<evidence type="ECO:0000256" key="7">
    <source>
        <dbReference type="NCBIfam" id="TIGR00112"/>
    </source>
</evidence>
<feature type="binding site" evidence="8">
    <location>
        <begin position="60"/>
        <end position="63"/>
    </location>
    <ligand>
        <name>NADP(+)</name>
        <dbReference type="ChEBI" id="CHEBI:58349"/>
    </ligand>
</feature>
<dbReference type="InterPro" id="IPR008927">
    <property type="entry name" value="6-PGluconate_DH-like_C_sf"/>
</dbReference>
<dbReference type="Pfam" id="PF14748">
    <property type="entry name" value="P5CR_dimer"/>
    <property type="match status" value="1"/>
</dbReference>
<dbReference type="InterPro" id="IPR028939">
    <property type="entry name" value="P5C_Rdtase_cat_N"/>
</dbReference>
<evidence type="ECO:0000256" key="4">
    <source>
        <dbReference type="ARBA" id="ARBA00023002"/>
    </source>
</evidence>
<dbReference type="InterPro" id="IPR000304">
    <property type="entry name" value="Pyrroline-COOH_reductase"/>
</dbReference>
<comment type="function">
    <text evidence="5 6">Catalyzes the reduction of 1-pyrroline-5-carboxylate (PCA) to L-proline.</text>
</comment>
<dbReference type="SUPFAM" id="SSF48179">
    <property type="entry name" value="6-phosphogluconate dehydrogenase C-terminal domain-like"/>
    <property type="match status" value="1"/>
</dbReference>
<dbReference type="InterPro" id="IPR029036">
    <property type="entry name" value="P5CR_dimer"/>
</dbReference>
<reference evidence="12" key="2">
    <citation type="submission" date="2020-09" db="EMBL/GenBank/DDBJ databases">
        <authorList>
            <person name="Sun Q."/>
            <person name="Zhou Y."/>
        </authorList>
    </citation>
    <scope>NUCLEOTIDE SEQUENCE</scope>
    <source>
        <strain evidence="12">CGMCC 1.12987</strain>
    </source>
</reference>
<feature type="domain" description="Pyrroline-5-carboxylate reductase catalytic N-terminal" evidence="10">
    <location>
        <begin position="1"/>
        <end position="89"/>
    </location>
</feature>
<dbReference type="Gene3D" id="3.40.50.720">
    <property type="entry name" value="NAD(P)-binding Rossmann-like Domain"/>
    <property type="match status" value="1"/>
</dbReference>
<dbReference type="InterPro" id="IPR036291">
    <property type="entry name" value="NAD(P)-bd_dom_sf"/>
</dbReference>
<comment type="pathway">
    <text evidence="6 9">Amino-acid biosynthesis; L-proline biosynthesis; L-proline from L-glutamate 5-semialdehyde: step 1/1.</text>
</comment>
<name>A0A917CT76_9BACL</name>
<keyword evidence="4 6" id="KW-0560">Oxidoreductase</keyword>
<dbReference type="EC" id="1.5.1.2" evidence="6 7"/>
<keyword evidence="3 6" id="KW-0521">NADP</keyword>
<evidence type="ECO:0000256" key="6">
    <source>
        <dbReference type="HAMAP-Rule" id="MF_01925"/>
    </source>
</evidence>
<keyword evidence="13" id="KW-1185">Reference proteome</keyword>
<dbReference type="Pfam" id="PF03807">
    <property type="entry name" value="F420_oxidored"/>
    <property type="match status" value="1"/>
</dbReference>
<dbReference type="AlphaFoldDB" id="A0A917CT76"/>
<reference evidence="12" key="1">
    <citation type="journal article" date="2014" name="Int. J. Syst. Evol. Microbiol.">
        <title>Complete genome sequence of Corynebacterium casei LMG S-19264T (=DSM 44701T), isolated from a smear-ripened cheese.</title>
        <authorList>
            <consortium name="US DOE Joint Genome Institute (JGI-PGF)"/>
            <person name="Walter F."/>
            <person name="Albersmeier A."/>
            <person name="Kalinowski J."/>
            <person name="Ruckert C."/>
        </authorList>
    </citation>
    <scope>NUCLEOTIDE SEQUENCE</scope>
    <source>
        <strain evidence="12">CGMCC 1.12987</strain>
    </source>
</reference>
<dbReference type="GO" id="GO:0004735">
    <property type="term" value="F:pyrroline-5-carboxylate reductase activity"/>
    <property type="evidence" value="ECO:0007669"/>
    <property type="project" value="UniProtKB-UniRule"/>
</dbReference>
<organism evidence="12 13">
    <name type="scientific">Paenibacillus abyssi</name>
    <dbReference type="NCBI Taxonomy" id="1340531"/>
    <lineage>
        <taxon>Bacteria</taxon>
        <taxon>Bacillati</taxon>
        <taxon>Bacillota</taxon>
        <taxon>Bacilli</taxon>
        <taxon>Bacillales</taxon>
        <taxon>Paenibacillaceae</taxon>
        <taxon>Paenibacillus</taxon>
    </lineage>
</organism>
<keyword evidence="6" id="KW-0963">Cytoplasm</keyword>
<evidence type="ECO:0000259" key="10">
    <source>
        <dbReference type="Pfam" id="PF03807"/>
    </source>
</evidence>
<evidence type="ECO:0000256" key="3">
    <source>
        <dbReference type="ARBA" id="ARBA00022857"/>
    </source>
</evidence>
<evidence type="ECO:0000256" key="9">
    <source>
        <dbReference type="RuleBase" id="RU003903"/>
    </source>
</evidence>
<comment type="similarity">
    <text evidence="1 6 9">Belongs to the pyrroline-5-carboxylate reductase family.</text>
</comment>
<accession>A0A917CT76</accession>
<dbReference type="Gene3D" id="1.10.3730.10">
    <property type="entry name" value="ProC C-terminal domain-like"/>
    <property type="match status" value="1"/>
</dbReference>